<protein>
    <recommendedName>
        <fullName evidence="3">CBS domain-containing protein</fullName>
    </recommendedName>
</protein>
<gene>
    <name evidence="4" type="ORF">BE04_44735</name>
    <name evidence="5" type="ORF">BE21_08610</name>
</gene>
<reference evidence="6 7" key="1">
    <citation type="submission" date="2014-02" db="EMBL/GenBank/DDBJ databases">
        <title>The small core and large imbalanced accessory genome model reveals a collaborative survival strategy of Sorangium cellulosum strains in nature.</title>
        <authorList>
            <person name="Han K."/>
            <person name="Peng R."/>
            <person name="Blom J."/>
            <person name="Li Y.-Z."/>
        </authorList>
    </citation>
    <scope>NUCLEOTIDE SEQUENCE [LARGE SCALE GENOMIC DNA]</scope>
    <source>
        <strain evidence="5 6">So0007-03</strain>
        <strain evidence="4 7">So0157-18</strain>
    </source>
</reference>
<evidence type="ECO:0000313" key="5">
    <source>
        <dbReference type="EMBL" id="KYG11133.1"/>
    </source>
</evidence>
<dbReference type="AlphaFoldDB" id="A0A150PNJ8"/>
<name>A0A150PNJ8_SORCE</name>
<comment type="caution">
    <text evidence="4">The sequence shown here is derived from an EMBL/GenBank/DDBJ whole genome shotgun (WGS) entry which is preliminary data.</text>
</comment>
<dbReference type="PANTHER" id="PTHR43080:SF2">
    <property type="entry name" value="CBS DOMAIN-CONTAINING PROTEIN"/>
    <property type="match status" value="1"/>
</dbReference>
<organism evidence="4 7">
    <name type="scientific">Sorangium cellulosum</name>
    <name type="common">Polyangium cellulosum</name>
    <dbReference type="NCBI Taxonomy" id="56"/>
    <lineage>
        <taxon>Bacteria</taxon>
        <taxon>Pseudomonadati</taxon>
        <taxon>Myxococcota</taxon>
        <taxon>Polyangia</taxon>
        <taxon>Polyangiales</taxon>
        <taxon>Polyangiaceae</taxon>
        <taxon>Sorangium</taxon>
    </lineage>
</organism>
<evidence type="ECO:0000256" key="1">
    <source>
        <dbReference type="ARBA" id="ARBA00023122"/>
    </source>
</evidence>
<keyword evidence="1 2" id="KW-0129">CBS domain</keyword>
<accession>A0A150PNJ8</accession>
<sequence length="141" mass="14467">MAVIDYCTAKVETLQPDATAAEAARLMRDQGIGSVVVQTAGGPGIVTDRDLVVRVLAKRHDPKQLRLAEVVSAPAATLSADASVAEAAALMRARAVRRLPVVGAGGELVGIVTCDDLVELLGRELSDIAVVTRGGAGDEAP</sequence>
<dbReference type="PROSITE" id="PS51371">
    <property type="entry name" value="CBS"/>
    <property type="match status" value="1"/>
</dbReference>
<dbReference type="EMBL" id="JEME01000125">
    <property type="protein sequence ID" value="KYG11133.1"/>
    <property type="molecule type" value="Genomic_DNA"/>
</dbReference>
<evidence type="ECO:0000313" key="7">
    <source>
        <dbReference type="Proteomes" id="UP000075604"/>
    </source>
</evidence>
<dbReference type="SUPFAM" id="SSF54631">
    <property type="entry name" value="CBS-domain pair"/>
    <property type="match status" value="1"/>
</dbReference>
<proteinExistence type="predicted"/>
<dbReference type="Gene3D" id="3.10.580.10">
    <property type="entry name" value="CBS-domain"/>
    <property type="match status" value="1"/>
</dbReference>
<dbReference type="InterPro" id="IPR000644">
    <property type="entry name" value="CBS_dom"/>
</dbReference>
<evidence type="ECO:0000256" key="2">
    <source>
        <dbReference type="PROSITE-ProRule" id="PRU00703"/>
    </source>
</evidence>
<dbReference type="Pfam" id="PF00571">
    <property type="entry name" value="CBS"/>
    <property type="match status" value="2"/>
</dbReference>
<dbReference type="Proteomes" id="UP000075502">
    <property type="component" value="Unassembled WGS sequence"/>
</dbReference>
<dbReference type="EMBL" id="JELX01001925">
    <property type="protein sequence ID" value="KYF57126.1"/>
    <property type="molecule type" value="Genomic_DNA"/>
</dbReference>
<evidence type="ECO:0000259" key="3">
    <source>
        <dbReference type="PROSITE" id="PS51371"/>
    </source>
</evidence>
<dbReference type="InterPro" id="IPR051257">
    <property type="entry name" value="Diverse_CBS-Domain"/>
</dbReference>
<dbReference type="SMART" id="SM00116">
    <property type="entry name" value="CBS"/>
    <property type="match status" value="2"/>
</dbReference>
<dbReference type="Proteomes" id="UP000075604">
    <property type="component" value="Unassembled WGS sequence"/>
</dbReference>
<evidence type="ECO:0000313" key="6">
    <source>
        <dbReference type="Proteomes" id="UP000075502"/>
    </source>
</evidence>
<feature type="domain" description="CBS" evidence="3">
    <location>
        <begin position="71"/>
        <end position="128"/>
    </location>
</feature>
<evidence type="ECO:0000313" key="4">
    <source>
        <dbReference type="EMBL" id="KYF57126.1"/>
    </source>
</evidence>
<dbReference type="InterPro" id="IPR046342">
    <property type="entry name" value="CBS_dom_sf"/>
</dbReference>
<dbReference type="PANTHER" id="PTHR43080">
    <property type="entry name" value="CBS DOMAIN-CONTAINING PROTEIN CBSX3, MITOCHONDRIAL"/>
    <property type="match status" value="1"/>
</dbReference>